<dbReference type="EC" id="2.7.7.62" evidence="9"/>
<dbReference type="InterPro" id="IPR027417">
    <property type="entry name" value="P-loop_NTPase"/>
</dbReference>
<keyword evidence="13 20" id="KW-0418">Kinase</keyword>
<dbReference type="InterPro" id="IPR003203">
    <property type="entry name" value="CobU/CobP"/>
</dbReference>
<evidence type="ECO:0000256" key="18">
    <source>
        <dbReference type="PIRSR" id="PIRSR006135-1"/>
    </source>
</evidence>
<dbReference type="AlphaFoldDB" id="A0A0X8JIN8"/>
<evidence type="ECO:0000256" key="4">
    <source>
        <dbReference type="ARBA" id="ARBA00003889"/>
    </source>
</evidence>
<comment type="catalytic activity">
    <reaction evidence="3">
        <text>adenosylcob(III)inamide + GTP = adenosylcob(III)inamide phosphate + GDP + H(+)</text>
        <dbReference type="Rhea" id="RHEA:15765"/>
        <dbReference type="ChEBI" id="CHEBI:2480"/>
        <dbReference type="ChEBI" id="CHEBI:15378"/>
        <dbReference type="ChEBI" id="CHEBI:37565"/>
        <dbReference type="ChEBI" id="CHEBI:58189"/>
        <dbReference type="ChEBI" id="CHEBI:58502"/>
        <dbReference type="EC" id="2.7.1.156"/>
    </reaction>
</comment>
<comment type="function">
    <text evidence="4">Catalyzes ATP-dependent phosphorylation of adenosylcobinamide and addition of GMP to adenosylcobinamide phosphate.</text>
</comment>
<evidence type="ECO:0000256" key="5">
    <source>
        <dbReference type="ARBA" id="ARBA00004692"/>
    </source>
</evidence>
<dbReference type="GO" id="GO:0005525">
    <property type="term" value="F:GTP binding"/>
    <property type="evidence" value="ECO:0007669"/>
    <property type="project" value="UniProtKB-KW"/>
</dbReference>
<evidence type="ECO:0000256" key="13">
    <source>
        <dbReference type="ARBA" id="ARBA00022777"/>
    </source>
</evidence>
<dbReference type="GO" id="GO:0043752">
    <property type="term" value="F:adenosylcobinamide kinase activity"/>
    <property type="evidence" value="ECO:0007669"/>
    <property type="project" value="UniProtKB-EC"/>
</dbReference>
<dbReference type="Pfam" id="PF02283">
    <property type="entry name" value="CobU"/>
    <property type="match status" value="1"/>
</dbReference>
<evidence type="ECO:0000256" key="9">
    <source>
        <dbReference type="ARBA" id="ARBA00012523"/>
    </source>
</evidence>
<evidence type="ECO:0000256" key="14">
    <source>
        <dbReference type="ARBA" id="ARBA00022840"/>
    </source>
</evidence>
<feature type="binding site" evidence="19">
    <location>
        <position position="63"/>
    </location>
    <ligand>
        <name>GTP</name>
        <dbReference type="ChEBI" id="CHEBI:37565"/>
    </ligand>
</feature>
<dbReference type="KEGG" id="dfi:AXF13_02575"/>
<evidence type="ECO:0000256" key="6">
    <source>
        <dbReference type="ARBA" id="ARBA00005159"/>
    </source>
</evidence>
<evidence type="ECO:0000256" key="11">
    <source>
        <dbReference type="ARBA" id="ARBA00022679"/>
    </source>
</evidence>
<evidence type="ECO:0000256" key="16">
    <source>
        <dbReference type="ARBA" id="ARBA00029570"/>
    </source>
</evidence>
<name>A0A0X8JIN8_9BACT</name>
<evidence type="ECO:0000313" key="20">
    <source>
        <dbReference type="EMBL" id="AMD89083.1"/>
    </source>
</evidence>
<keyword evidence="10" id="KW-0169">Cobalamin biosynthesis</keyword>
<keyword evidence="14" id="KW-0067">ATP-binding</keyword>
<comment type="catalytic activity">
    <reaction evidence="1">
        <text>adenosylcob(III)inamide + ATP = adenosylcob(III)inamide phosphate + ADP + H(+)</text>
        <dbReference type="Rhea" id="RHEA:15769"/>
        <dbReference type="ChEBI" id="CHEBI:2480"/>
        <dbReference type="ChEBI" id="CHEBI:15378"/>
        <dbReference type="ChEBI" id="CHEBI:30616"/>
        <dbReference type="ChEBI" id="CHEBI:58502"/>
        <dbReference type="ChEBI" id="CHEBI:456216"/>
        <dbReference type="EC" id="2.7.1.156"/>
    </reaction>
</comment>
<organism evidence="20 21">
    <name type="scientific">Desulfovibrio fairfieldensis</name>
    <dbReference type="NCBI Taxonomy" id="44742"/>
    <lineage>
        <taxon>Bacteria</taxon>
        <taxon>Pseudomonadati</taxon>
        <taxon>Thermodesulfobacteriota</taxon>
        <taxon>Desulfovibrionia</taxon>
        <taxon>Desulfovibrionales</taxon>
        <taxon>Desulfovibrionaceae</taxon>
        <taxon>Desulfovibrio</taxon>
    </lineage>
</organism>
<proteinExistence type="inferred from homology"/>
<dbReference type="UniPathway" id="UPA00148">
    <property type="reaction ID" value="UER00236"/>
</dbReference>
<evidence type="ECO:0000256" key="2">
    <source>
        <dbReference type="ARBA" id="ARBA00000711"/>
    </source>
</evidence>
<dbReference type="EC" id="2.7.1.156" evidence="8"/>
<dbReference type="PANTHER" id="PTHR34848:SF1">
    <property type="entry name" value="BIFUNCTIONAL ADENOSYLCOBALAMIN BIOSYNTHESIS PROTEIN COBU"/>
    <property type="match status" value="1"/>
</dbReference>
<keyword evidence="15 19" id="KW-0342">GTP-binding</keyword>
<dbReference type="PANTHER" id="PTHR34848">
    <property type="match status" value="1"/>
</dbReference>
<dbReference type="GO" id="GO:0009236">
    <property type="term" value="P:cobalamin biosynthetic process"/>
    <property type="evidence" value="ECO:0007669"/>
    <property type="project" value="UniProtKB-UniPathway"/>
</dbReference>
<dbReference type="Gene3D" id="3.40.50.300">
    <property type="entry name" value="P-loop containing nucleotide triphosphate hydrolases"/>
    <property type="match status" value="1"/>
</dbReference>
<dbReference type="GO" id="GO:0008820">
    <property type="term" value="F:cobinamide phosphate guanylyltransferase activity"/>
    <property type="evidence" value="ECO:0007669"/>
    <property type="project" value="UniProtKB-EC"/>
</dbReference>
<comment type="pathway">
    <text evidence="6">Cofactor biosynthesis; adenosylcobalamin biosynthesis; adenosylcobalamin from cob(II)yrinate a,c-diamide: step 5/7.</text>
</comment>
<comment type="similarity">
    <text evidence="7">Belongs to the CobU/CobP family.</text>
</comment>
<evidence type="ECO:0000256" key="17">
    <source>
        <dbReference type="ARBA" id="ARBA00030571"/>
    </source>
</evidence>
<comment type="catalytic activity">
    <reaction evidence="2">
        <text>adenosylcob(III)inamide phosphate + GTP + H(+) = adenosylcob(III)inamide-GDP + diphosphate</text>
        <dbReference type="Rhea" id="RHEA:22712"/>
        <dbReference type="ChEBI" id="CHEBI:15378"/>
        <dbReference type="ChEBI" id="CHEBI:33019"/>
        <dbReference type="ChEBI" id="CHEBI:37565"/>
        <dbReference type="ChEBI" id="CHEBI:58502"/>
        <dbReference type="ChEBI" id="CHEBI:60487"/>
        <dbReference type="EC" id="2.7.7.62"/>
    </reaction>
</comment>
<feature type="active site" description="GMP-histidine intermediate" evidence="18">
    <location>
        <position position="51"/>
    </location>
</feature>
<evidence type="ECO:0000256" key="7">
    <source>
        <dbReference type="ARBA" id="ARBA00007490"/>
    </source>
</evidence>
<keyword evidence="21" id="KW-1185">Reference proteome</keyword>
<evidence type="ECO:0000313" key="21">
    <source>
        <dbReference type="Proteomes" id="UP000069241"/>
    </source>
</evidence>
<sequence>MNAPLLLFVGGTRSGKSGLAQRWAEAQSPRRLFLATCRVEDAEMAARVARHQAARGAGWHCVEEPLDPLAVLGGCSAGSAFGGAGVVLLDCVSLWIANLLAAGLTPEAVQARVAALAAGLAENGCRARPVALVSAETGLGIVPPTPLGRLYRDVLGLANQTLARACTHVIFVSCGLPLALKGPLPEGIC</sequence>
<dbReference type="CDD" id="cd00544">
    <property type="entry name" value="CobU"/>
    <property type="match status" value="1"/>
</dbReference>
<evidence type="ECO:0000256" key="10">
    <source>
        <dbReference type="ARBA" id="ARBA00022573"/>
    </source>
</evidence>
<comment type="pathway">
    <text evidence="5">Cofactor biosynthesis; adenosylcobalamin biosynthesis; adenosylcobalamin from cob(II)yrinate a,c-diamide: step 6/7.</text>
</comment>
<evidence type="ECO:0000256" key="8">
    <source>
        <dbReference type="ARBA" id="ARBA00012016"/>
    </source>
</evidence>
<accession>A0A0X8JIN8</accession>
<dbReference type="Proteomes" id="UP000069241">
    <property type="component" value="Chromosome"/>
</dbReference>
<dbReference type="PIRSF" id="PIRSF006135">
    <property type="entry name" value="CobU"/>
    <property type="match status" value="1"/>
</dbReference>
<dbReference type="SUPFAM" id="SSF52540">
    <property type="entry name" value="P-loop containing nucleoside triphosphate hydrolases"/>
    <property type="match status" value="1"/>
</dbReference>
<evidence type="ECO:0000256" key="15">
    <source>
        <dbReference type="ARBA" id="ARBA00023134"/>
    </source>
</evidence>
<evidence type="ECO:0000256" key="12">
    <source>
        <dbReference type="ARBA" id="ARBA00022741"/>
    </source>
</evidence>
<dbReference type="EMBL" id="CP014229">
    <property type="protein sequence ID" value="AMD89083.1"/>
    <property type="molecule type" value="Genomic_DNA"/>
</dbReference>
<gene>
    <name evidence="20" type="ORF">AXF13_02575</name>
</gene>
<keyword evidence="12 19" id="KW-0547">Nucleotide-binding</keyword>
<evidence type="ECO:0000256" key="3">
    <source>
        <dbReference type="ARBA" id="ARBA00001522"/>
    </source>
</evidence>
<dbReference type="GO" id="GO:0005524">
    <property type="term" value="F:ATP binding"/>
    <property type="evidence" value="ECO:0007669"/>
    <property type="project" value="UniProtKB-KW"/>
</dbReference>
<evidence type="ECO:0000256" key="1">
    <source>
        <dbReference type="ARBA" id="ARBA00000312"/>
    </source>
</evidence>
<protein>
    <recommendedName>
        <fullName evidence="16">Adenosylcobinamide kinase</fullName>
        <ecNumber evidence="8">2.7.1.156</ecNumber>
        <ecNumber evidence="9">2.7.7.62</ecNumber>
    </recommendedName>
    <alternativeName>
        <fullName evidence="17">Adenosylcobinamide-phosphate guanylyltransferase</fullName>
    </alternativeName>
</protein>
<feature type="binding site" evidence="19">
    <location>
        <position position="90"/>
    </location>
    <ligand>
        <name>GTP</name>
        <dbReference type="ChEBI" id="CHEBI:37565"/>
    </ligand>
</feature>
<dbReference type="STRING" id="44742.AXF13_02575"/>
<evidence type="ECO:0000256" key="19">
    <source>
        <dbReference type="PIRSR" id="PIRSR006135-2"/>
    </source>
</evidence>
<feature type="binding site" evidence="19">
    <location>
        <begin position="10"/>
        <end position="17"/>
    </location>
    <ligand>
        <name>GTP</name>
        <dbReference type="ChEBI" id="CHEBI:37565"/>
    </ligand>
</feature>
<reference evidence="21" key="1">
    <citation type="submission" date="2016-02" db="EMBL/GenBank/DDBJ databases">
        <authorList>
            <person name="Holder M.E."/>
            <person name="Ajami N.J."/>
            <person name="Petrosino J.F."/>
        </authorList>
    </citation>
    <scope>NUCLEOTIDE SEQUENCE [LARGE SCALE GENOMIC DNA]</scope>
    <source>
        <strain evidence="21">CCUG 45958</strain>
    </source>
</reference>
<dbReference type="RefSeq" id="WP_062251531.1">
    <property type="nucleotide sequence ID" value="NZ_CP014229.1"/>
</dbReference>
<keyword evidence="11 20" id="KW-0808">Transferase</keyword>